<dbReference type="InParanoid" id="A0A136J0A2"/>
<organism evidence="5 6">
    <name type="scientific">Microdochium bolleyi</name>
    <dbReference type="NCBI Taxonomy" id="196109"/>
    <lineage>
        <taxon>Eukaryota</taxon>
        <taxon>Fungi</taxon>
        <taxon>Dikarya</taxon>
        <taxon>Ascomycota</taxon>
        <taxon>Pezizomycotina</taxon>
        <taxon>Sordariomycetes</taxon>
        <taxon>Xylariomycetidae</taxon>
        <taxon>Xylariales</taxon>
        <taxon>Microdochiaceae</taxon>
        <taxon>Microdochium</taxon>
    </lineage>
</organism>
<dbReference type="PANTHER" id="PTHR47785">
    <property type="entry name" value="ZN(II)2CYS6 TRANSCRIPTION FACTOR (EUROFUNG)-RELATED-RELATED"/>
    <property type="match status" value="1"/>
</dbReference>
<dbReference type="GO" id="GO:0000981">
    <property type="term" value="F:DNA-binding transcription factor activity, RNA polymerase II-specific"/>
    <property type="evidence" value="ECO:0007669"/>
    <property type="project" value="InterPro"/>
</dbReference>
<feature type="signal peptide" evidence="3">
    <location>
        <begin position="1"/>
        <end position="17"/>
    </location>
</feature>
<evidence type="ECO:0000256" key="2">
    <source>
        <dbReference type="SAM" id="MobiDB-lite"/>
    </source>
</evidence>
<dbReference type="CDD" id="cd00067">
    <property type="entry name" value="GAL4"/>
    <property type="match status" value="1"/>
</dbReference>
<protein>
    <recommendedName>
        <fullName evidence="4">Zn(2)-C6 fungal-type domain-containing protein</fullName>
    </recommendedName>
</protein>
<feature type="compositionally biased region" description="Basic and acidic residues" evidence="2">
    <location>
        <begin position="228"/>
        <end position="237"/>
    </location>
</feature>
<dbReference type="InterPro" id="IPR001138">
    <property type="entry name" value="Zn2Cys6_DnaBD"/>
</dbReference>
<dbReference type="PROSITE" id="PS50048">
    <property type="entry name" value="ZN2_CY6_FUNGAL_2"/>
    <property type="match status" value="1"/>
</dbReference>
<evidence type="ECO:0000313" key="5">
    <source>
        <dbReference type="EMBL" id="KXJ90615.1"/>
    </source>
</evidence>
<keyword evidence="3" id="KW-0732">Signal</keyword>
<evidence type="ECO:0000256" key="3">
    <source>
        <dbReference type="SAM" id="SignalP"/>
    </source>
</evidence>
<dbReference type="Proteomes" id="UP000070501">
    <property type="component" value="Unassembled WGS sequence"/>
</dbReference>
<dbReference type="EMBL" id="KQ964252">
    <property type="protein sequence ID" value="KXJ90615.1"/>
    <property type="molecule type" value="Genomic_DNA"/>
</dbReference>
<reference evidence="6" key="1">
    <citation type="submission" date="2016-02" db="EMBL/GenBank/DDBJ databases">
        <title>Draft genome sequence of Microdochium bolleyi, a fungal endophyte of beachgrass.</title>
        <authorList>
            <consortium name="DOE Joint Genome Institute"/>
            <person name="David A.S."/>
            <person name="May G."/>
            <person name="Haridas S."/>
            <person name="Lim J."/>
            <person name="Wang M."/>
            <person name="Labutti K."/>
            <person name="Lipzen A."/>
            <person name="Barry K."/>
            <person name="Grigoriev I.V."/>
        </authorList>
    </citation>
    <scope>NUCLEOTIDE SEQUENCE [LARGE SCALE GENOMIC DNA]</scope>
    <source>
        <strain evidence="6">J235TASD1</strain>
    </source>
</reference>
<accession>A0A136J0A2</accession>
<dbReference type="PROSITE" id="PS00463">
    <property type="entry name" value="ZN2_CY6_FUNGAL_1"/>
    <property type="match status" value="1"/>
</dbReference>
<dbReference type="GO" id="GO:0008270">
    <property type="term" value="F:zinc ion binding"/>
    <property type="evidence" value="ECO:0007669"/>
    <property type="project" value="InterPro"/>
</dbReference>
<feature type="chain" id="PRO_5007293381" description="Zn(2)-C6 fungal-type domain-containing protein" evidence="3">
    <location>
        <begin position="18"/>
        <end position="861"/>
    </location>
</feature>
<feature type="compositionally biased region" description="Basic and acidic residues" evidence="2">
    <location>
        <begin position="330"/>
        <end position="339"/>
    </location>
</feature>
<name>A0A136J0A2_9PEZI</name>
<dbReference type="SUPFAM" id="SSF57701">
    <property type="entry name" value="Zn2/Cys6 DNA-binding domain"/>
    <property type="match status" value="1"/>
</dbReference>
<evidence type="ECO:0000313" key="6">
    <source>
        <dbReference type="Proteomes" id="UP000070501"/>
    </source>
</evidence>
<dbReference type="STRING" id="196109.A0A136J0A2"/>
<dbReference type="Gene3D" id="4.10.240.10">
    <property type="entry name" value="Zn(2)-C6 fungal-type DNA-binding domain"/>
    <property type="match status" value="1"/>
</dbReference>
<evidence type="ECO:0000256" key="1">
    <source>
        <dbReference type="ARBA" id="ARBA00023242"/>
    </source>
</evidence>
<dbReference type="OrthoDB" id="4685598at2759"/>
<proteinExistence type="predicted"/>
<dbReference type="InterPro" id="IPR036864">
    <property type="entry name" value="Zn2-C6_fun-type_DNA-bd_sf"/>
</dbReference>
<dbReference type="Pfam" id="PF00172">
    <property type="entry name" value="Zn_clus"/>
    <property type="match status" value="1"/>
</dbReference>
<gene>
    <name evidence="5" type="ORF">Micbo1qcDRAFT_226601</name>
</gene>
<dbReference type="CDD" id="cd12148">
    <property type="entry name" value="fungal_TF_MHR"/>
    <property type="match status" value="1"/>
</dbReference>
<feature type="region of interest" description="Disordered" evidence="2">
    <location>
        <begin position="330"/>
        <end position="354"/>
    </location>
</feature>
<dbReference type="AlphaFoldDB" id="A0A136J0A2"/>
<feature type="domain" description="Zn(2)-C6 fungal-type" evidence="4">
    <location>
        <begin position="254"/>
        <end position="284"/>
    </location>
</feature>
<dbReference type="InterPro" id="IPR053181">
    <property type="entry name" value="EcdB-like_regulator"/>
</dbReference>
<evidence type="ECO:0000259" key="4">
    <source>
        <dbReference type="PROSITE" id="PS50048"/>
    </source>
</evidence>
<keyword evidence="6" id="KW-1185">Reference proteome</keyword>
<keyword evidence="1" id="KW-0539">Nucleus</keyword>
<sequence length="861" mass="96490">MTSLAALLVPFLQPSAAYLAEDCCISLGVADRPAQMWPRASNALHRSRPATTPAAEHLCDATNSGRASGPRQSGACVQAWASEGAVQDRVGNLPGRGMVLRHRAPSTAQPHHGRRTTRWGRQASFNLLSVQGHLSRAPTRNSHPCDPHAWSPGNPGFTTESHRQQRCSPARPPPAGTRPSALFCSSARRAPRPPPVAAPTLPRRRHAALLMSVPPKRKRSSDVGAGSPEHDPARTEPLRLESVDKYPRKRVMTACNLCRFRKTKCDAVRPSCSFCTDLGVECHYRDTGTPQAEKPEPPQKLRDHHSVKDTIKTLEARLRTLEEDVRELRAEKRTADRPPPDAVHVTGQGHTPGSFPVLSPGKPTPSAPSMHDALSPVLLYRDAMSNAAESPRDDILFRRSRPEVYTARPSLLTFCCPPYIDARSWDDYSDFYADEIRAGEEFLTMFDVYLSSEPDLGRRTIRRLQQSFVDHYLGWIPIIEPDNVGSVVDMACSSGTMTRDVNGCLAMFILAVGAITQDTPDSDTDELAGIEYFTQGCQMLERFSLLIESLEMIHCRILQAAYFKLALRPIQAWNAITAAGRDCRHVLSSTTSQLLPPTLKESWNRAFWACSLIIDELEQSLRMHPEGHRAFHDIIPLPTFTDENVGFYYFLAMISLRKMLQDVLDVVGYRQGTVVYAPVVTAELRRQTQEWYDRLPPAVRFPLDDAPLFDPRKNFLRGQYFCMFVVLEWASVLRVMEAHSRGEGAGPARRIDEKLAMARTEAQDCIRNTVIYLRCAEEQLARWKMPVYNVIWTSFAFVAKLIICYRSPALAFVPETAEADHITNALSMLQPWKHIPFVRRGLERMSAMFEQVNAPGNIISR</sequence>
<dbReference type="SMART" id="SM00066">
    <property type="entry name" value="GAL4"/>
    <property type="match status" value="1"/>
</dbReference>
<feature type="region of interest" description="Disordered" evidence="2">
    <location>
        <begin position="135"/>
        <end position="237"/>
    </location>
</feature>